<evidence type="ECO:0000313" key="2">
    <source>
        <dbReference type="Proteomes" id="UP000822862"/>
    </source>
</evidence>
<evidence type="ECO:0000313" key="1">
    <source>
        <dbReference type="EMBL" id="QZA58491.1"/>
    </source>
</evidence>
<dbReference type="RefSeq" id="WP_194844978.1">
    <property type="nucleotide sequence ID" value="NZ_CP075585.1"/>
</dbReference>
<proteinExistence type="predicted"/>
<reference evidence="1 2" key="2">
    <citation type="submission" date="2021-05" db="EMBL/GenBank/DDBJ databases">
        <title>Ecology and evolution of chlamydial symbionts of arthropods.</title>
        <authorList>
            <person name="Halter T."/>
            <person name="Sixt B.S."/>
            <person name="Toenshoff E.R."/>
            <person name="Koestlbacher S."/>
            <person name="Schulz F."/>
            <person name="Kostanjsek R."/>
            <person name="Collingro A."/>
            <person name="Hendrickx F."/>
            <person name="Horn M."/>
        </authorList>
    </citation>
    <scope>NUCLEOTIDE SEQUENCE [LARGE SCALE GENOMIC DNA]</scope>
    <source>
        <strain evidence="1 2">15C</strain>
    </source>
</reference>
<organism evidence="1 2">
    <name type="scientific">Candidatus Rhabdochlamydia porcellionis</name>
    <dbReference type="NCBI Taxonomy" id="225148"/>
    <lineage>
        <taxon>Bacteria</taxon>
        <taxon>Pseudomonadati</taxon>
        <taxon>Chlamydiota</taxon>
        <taxon>Chlamydiia</taxon>
        <taxon>Parachlamydiales</taxon>
        <taxon>Candidatus Rhabdochlamydiaceae</taxon>
        <taxon>Candidatus Rhabdochlamydia</taxon>
    </lineage>
</organism>
<name>A0ABX8YYS4_9BACT</name>
<keyword evidence="2" id="KW-1185">Reference proteome</keyword>
<dbReference type="EMBL" id="CP075585">
    <property type="protein sequence ID" value="QZA58491.1"/>
    <property type="molecule type" value="Genomic_DNA"/>
</dbReference>
<reference evidence="1 2" key="1">
    <citation type="submission" date="2020-01" db="EMBL/GenBank/DDBJ databases">
        <authorList>
            <person name="Sixt B."/>
            <person name="Schulz F."/>
            <person name="Kostanjsek R."/>
            <person name="Koestlbacher S."/>
            <person name="Collingro A."/>
            <person name="Toenshoff E."/>
            <person name="Horn M."/>
        </authorList>
    </citation>
    <scope>NUCLEOTIDE SEQUENCE [LARGE SCALE GENOMIC DNA]</scope>
    <source>
        <strain evidence="1 2">15C</strain>
    </source>
</reference>
<dbReference type="Proteomes" id="UP000822862">
    <property type="component" value="Chromosome"/>
</dbReference>
<gene>
    <name evidence="1" type="ORF">RHAB15C_0000365</name>
</gene>
<sequence length="344" mass="39100">MTSPLSFLRDVSHQTNTAFPSQQELSERSQKLISLFRGMLPVCKETIDYQNNHSRLWTLKNEMLLGTVSHFNGKITYIPSDKIINSCTGNPISLKNLKRLQDLQIDLAYVPEQKQLIVFPHLTAAGDDQITQAAAKSLNPKPPVSWVVPAFVEKPGQRLHIFRKADGHFSEDTPENRAYIRAAVSDPANKEAVNNHGVELYSKIMPDGYRAWAHVKNGFITNGGRDKPWRKWVANNNPKGPGGQIAPRNLYTYTTFTFQERVQADRLTEVYNKSVIKNPWKPHSVELRFPARDVGEIHHQANVATDIQAQKREVNLLSKRLDFSPLEMIENSSTKEEESWCSLM</sequence>
<protein>
    <submittedName>
        <fullName evidence="1">Uncharacterized protein</fullName>
    </submittedName>
</protein>
<accession>A0ABX8YYS4</accession>